<sequence length="520" mass="53863">MSLPVKQKNPWILLPPPKRPSANAVGGAAAAAAAPAAAEAQPRLSLVCFPPAGAGASVFHGWEKVLPADVQLLPVELPGRGTRLRELALGNMAMLQRELLAALLPELTARPFALFGHSMGAWVAYQLTQELKRRGGPVPLKVYASANRSPLLAGVKHDVHPVVMHQLLPEPFWAAMEHRYGPNTSLAHPAMRRLMLPALQADFQLVETWRPQAGTDSGCGCAPLCGPRPGSAARRSSSDGSSSAARRSSSGGSSSQEGSGSAPGSAARRSSSQEGGGGDGAAAHTAPGSGQPLDGADLDACLHAHPLALPCPLAAIGATQDSRYTRQQLGAWAACAPPGRYEELWLEGGHNYIFPDAPSPGRQQLLDWLAADLEGLLPGAVGRGRPMVDGAAAAASGDGLPLENGACDARAADGSPALRQSMGQQTAEEAVQEAAPWAVQELQAAGQEQAAAEQQAAAAEMRSGELPAAPAVVTRRPTEQQVVIQQDGSALGTQQQQQQETGHASPAARRRAGCCFFCFG</sequence>
<dbReference type="InterPro" id="IPR012223">
    <property type="entry name" value="TEII"/>
</dbReference>
<dbReference type="EMBL" id="LHPF02000004">
    <property type="protein sequence ID" value="PSC74686.1"/>
    <property type="molecule type" value="Genomic_DNA"/>
</dbReference>
<feature type="region of interest" description="Disordered" evidence="2">
    <location>
        <begin position="228"/>
        <end position="291"/>
    </location>
</feature>
<dbReference type="Gene3D" id="3.40.50.1820">
    <property type="entry name" value="alpha/beta hydrolase"/>
    <property type="match status" value="1"/>
</dbReference>
<evidence type="ECO:0000313" key="4">
    <source>
        <dbReference type="EMBL" id="PSC74686.1"/>
    </source>
</evidence>
<dbReference type="AlphaFoldDB" id="A0A2P6VKQ7"/>
<evidence type="ECO:0000256" key="2">
    <source>
        <dbReference type="SAM" id="MobiDB-lite"/>
    </source>
</evidence>
<feature type="domain" description="Thioesterase" evidence="3">
    <location>
        <begin position="46"/>
        <end position="212"/>
    </location>
</feature>
<proteinExistence type="inferred from homology"/>
<dbReference type="SUPFAM" id="SSF53474">
    <property type="entry name" value="alpha/beta-Hydrolases"/>
    <property type="match status" value="2"/>
</dbReference>
<feature type="region of interest" description="Disordered" evidence="2">
    <location>
        <begin position="487"/>
        <end position="506"/>
    </location>
</feature>
<accession>A0A2P6VKQ7</accession>
<evidence type="ECO:0000256" key="1">
    <source>
        <dbReference type="ARBA" id="ARBA00007169"/>
    </source>
</evidence>
<dbReference type="Proteomes" id="UP000239649">
    <property type="component" value="Unassembled WGS sequence"/>
</dbReference>
<dbReference type="Pfam" id="PF00975">
    <property type="entry name" value="Thioesterase"/>
    <property type="match status" value="1"/>
</dbReference>
<keyword evidence="5" id="KW-1185">Reference proteome</keyword>
<name>A0A2P6VKQ7_9CHLO</name>
<evidence type="ECO:0000313" key="5">
    <source>
        <dbReference type="Proteomes" id="UP000239649"/>
    </source>
</evidence>
<dbReference type="GO" id="GO:0008610">
    <property type="term" value="P:lipid biosynthetic process"/>
    <property type="evidence" value="ECO:0007669"/>
    <property type="project" value="TreeGrafter"/>
</dbReference>
<dbReference type="PANTHER" id="PTHR11487">
    <property type="entry name" value="THIOESTERASE"/>
    <property type="match status" value="1"/>
</dbReference>
<dbReference type="OrthoDB" id="541883at2759"/>
<dbReference type="PANTHER" id="PTHR11487:SF0">
    <property type="entry name" value="S-ACYL FATTY ACID SYNTHASE THIOESTERASE, MEDIUM CHAIN"/>
    <property type="match status" value="1"/>
</dbReference>
<comment type="caution">
    <text evidence="4">The sequence shown here is derived from an EMBL/GenBank/DDBJ whole genome shotgun (WGS) entry which is preliminary data.</text>
</comment>
<comment type="similarity">
    <text evidence="1">Belongs to the thioesterase family.</text>
</comment>
<organism evidence="4 5">
    <name type="scientific">Micractinium conductrix</name>
    <dbReference type="NCBI Taxonomy" id="554055"/>
    <lineage>
        <taxon>Eukaryota</taxon>
        <taxon>Viridiplantae</taxon>
        <taxon>Chlorophyta</taxon>
        <taxon>core chlorophytes</taxon>
        <taxon>Trebouxiophyceae</taxon>
        <taxon>Chlorellales</taxon>
        <taxon>Chlorellaceae</taxon>
        <taxon>Chlorella clade</taxon>
        <taxon>Micractinium</taxon>
    </lineage>
</organism>
<gene>
    <name evidence="4" type="ORF">C2E20_2491</name>
</gene>
<dbReference type="InterPro" id="IPR029058">
    <property type="entry name" value="AB_hydrolase_fold"/>
</dbReference>
<dbReference type="InterPro" id="IPR001031">
    <property type="entry name" value="Thioesterase"/>
</dbReference>
<dbReference type="STRING" id="554055.A0A2P6VKQ7"/>
<protein>
    <submittedName>
        <fullName evidence="4">Type I polyketide synthase</fullName>
    </submittedName>
</protein>
<evidence type="ECO:0000259" key="3">
    <source>
        <dbReference type="Pfam" id="PF00975"/>
    </source>
</evidence>
<feature type="compositionally biased region" description="Low complexity" evidence="2">
    <location>
        <begin position="228"/>
        <end position="273"/>
    </location>
</feature>
<reference evidence="4 5" key="1">
    <citation type="journal article" date="2018" name="Plant J.">
        <title>Genome sequences of Chlorella sorokiniana UTEX 1602 and Micractinium conductrix SAG 241.80: implications to maltose excretion by a green alga.</title>
        <authorList>
            <person name="Arriola M.B."/>
            <person name="Velmurugan N."/>
            <person name="Zhang Y."/>
            <person name="Plunkett M.H."/>
            <person name="Hondzo H."/>
            <person name="Barney B.M."/>
        </authorList>
    </citation>
    <scope>NUCLEOTIDE SEQUENCE [LARGE SCALE GENOMIC DNA]</scope>
    <source>
        <strain evidence="4 5">SAG 241.80</strain>
    </source>
</reference>